<accession>A0A8J6CFE2</accession>
<dbReference type="OMA" id="SMCMWVH"/>
<keyword evidence="13" id="KW-0505">Motor protein</keyword>
<dbReference type="GO" id="GO:0008569">
    <property type="term" value="F:minus-end-directed microtubule motor activity"/>
    <property type="evidence" value="ECO:0007669"/>
    <property type="project" value="InterPro"/>
</dbReference>
<reference evidence="19" key="1">
    <citation type="submission" date="2021-05" db="EMBL/GenBank/DDBJ databases">
        <title>The genome of the haptophyte Pavlova lutheri (Diacronema luteri, Pavlovales) - a model for lipid biosynthesis in eukaryotic algae.</title>
        <authorList>
            <person name="Hulatt C.J."/>
            <person name="Posewitz M.C."/>
        </authorList>
    </citation>
    <scope>NUCLEOTIDE SEQUENCE</scope>
    <source>
        <strain evidence="19">NIVA-4/92</strain>
    </source>
</reference>
<feature type="region of interest" description="Disordered" evidence="17">
    <location>
        <begin position="151"/>
        <end position="171"/>
    </location>
</feature>
<dbReference type="Pfam" id="PF12781">
    <property type="entry name" value="AAA_9"/>
    <property type="match status" value="1"/>
</dbReference>
<dbReference type="Gene3D" id="1.10.8.710">
    <property type="match status" value="1"/>
</dbReference>
<dbReference type="InterPro" id="IPR054354">
    <property type="entry name" value="DYNC2H1-like_lid"/>
</dbReference>
<evidence type="ECO:0000256" key="16">
    <source>
        <dbReference type="SAM" id="Coils"/>
    </source>
</evidence>
<dbReference type="SUPFAM" id="SSF52540">
    <property type="entry name" value="P-loop containing nucleoside triphosphate hydrolases"/>
    <property type="match status" value="4"/>
</dbReference>
<dbReference type="InterPro" id="IPR024743">
    <property type="entry name" value="Dynein_HC_stalk"/>
</dbReference>
<comment type="subcellular location">
    <subcellularLocation>
        <location evidence="1">Cell projection</location>
        <location evidence="1">Cilium</location>
        <location evidence="1">Flagellum</location>
    </subcellularLocation>
    <subcellularLocation>
        <location evidence="2">Cytoplasm</location>
        <location evidence="2">Cytoskeleton</location>
        <location evidence="2">Cilium axoneme</location>
    </subcellularLocation>
</comment>
<evidence type="ECO:0000256" key="12">
    <source>
        <dbReference type="ARBA" id="ARBA00023069"/>
    </source>
</evidence>
<dbReference type="InterPro" id="IPR003593">
    <property type="entry name" value="AAA+_ATPase"/>
</dbReference>
<protein>
    <recommendedName>
        <fullName evidence="18">AAA+ ATPase domain-containing protein</fullName>
    </recommendedName>
</protein>
<evidence type="ECO:0000256" key="11">
    <source>
        <dbReference type="ARBA" id="ARBA00023054"/>
    </source>
</evidence>
<dbReference type="InterPro" id="IPR041466">
    <property type="entry name" value="Dynein_AAA5_ext"/>
</dbReference>
<dbReference type="Gene3D" id="1.20.920.20">
    <property type="match status" value="1"/>
</dbReference>
<comment type="similarity">
    <text evidence="3">Belongs to the dynein heavy chain family.</text>
</comment>
<dbReference type="Pfam" id="PF18198">
    <property type="entry name" value="AAA_lid_11"/>
    <property type="match status" value="1"/>
</dbReference>
<dbReference type="FunFam" id="1.20.58.1120:FF:000007">
    <property type="entry name" value="Dynein heavy chain 4"/>
    <property type="match status" value="1"/>
</dbReference>
<dbReference type="InterPro" id="IPR004273">
    <property type="entry name" value="Dynein_heavy_D6_P-loop"/>
</dbReference>
<dbReference type="GO" id="GO:0005874">
    <property type="term" value="C:microtubule"/>
    <property type="evidence" value="ECO:0007669"/>
    <property type="project" value="UniProtKB-KW"/>
</dbReference>
<dbReference type="FunFam" id="3.40.50.300:FF:001145">
    <property type="entry name" value="Putative dynein heavy chain"/>
    <property type="match status" value="1"/>
</dbReference>
<dbReference type="Pfam" id="PF12774">
    <property type="entry name" value="AAA_6"/>
    <property type="match status" value="1"/>
</dbReference>
<evidence type="ECO:0000256" key="13">
    <source>
        <dbReference type="ARBA" id="ARBA00023175"/>
    </source>
</evidence>
<dbReference type="Gene3D" id="1.20.920.30">
    <property type="match status" value="1"/>
</dbReference>
<dbReference type="FunFam" id="1.10.287.2620:FF:000001">
    <property type="entry name" value="Cytoplasmic dynein heavy chain 1"/>
    <property type="match status" value="1"/>
</dbReference>
<dbReference type="InterPro" id="IPR025662">
    <property type="entry name" value="Sigma_54_int_dom_ATP-bd_1"/>
</dbReference>
<dbReference type="InterPro" id="IPR042222">
    <property type="entry name" value="Dynein_2_N"/>
</dbReference>
<dbReference type="FunFam" id="3.40.50.300:FF:002141">
    <property type="entry name" value="Dynein heavy chain"/>
    <property type="match status" value="1"/>
</dbReference>
<dbReference type="GO" id="GO:0007018">
    <property type="term" value="P:microtubule-based movement"/>
    <property type="evidence" value="ECO:0007669"/>
    <property type="project" value="InterPro"/>
</dbReference>
<evidence type="ECO:0000256" key="5">
    <source>
        <dbReference type="ARBA" id="ARBA00022701"/>
    </source>
</evidence>
<dbReference type="InterPro" id="IPR043157">
    <property type="entry name" value="Dynein_AAA1S"/>
</dbReference>
<feature type="domain" description="AAA+ ATPase" evidence="18">
    <location>
        <begin position="2139"/>
        <end position="2285"/>
    </location>
</feature>
<dbReference type="FunFam" id="1.10.8.710:FF:000004">
    <property type="entry name" value="Dynein axonemal heavy chain 6"/>
    <property type="match status" value="1"/>
</dbReference>
<keyword evidence="5" id="KW-0493">Microtubule</keyword>
<dbReference type="PANTHER" id="PTHR22878">
    <property type="entry name" value="DYNEIN HEAVY CHAIN 6, AXONEMAL-LIKE-RELATED"/>
    <property type="match status" value="1"/>
</dbReference>
<keyword evidence="15" id="KW-0966">Cell projection</keyword>
<dbReference type="Pfam" id="PF12780">
    <property type="entry name" value="AAA_8"/>
    <property type="match status" value="1"/>
</dbReference>
<organism evidence="19 20">
    <name type="scientific">Diacronema lutheri</name>
    <name type="common">Unicellular marine alga</name>
    <name type="synonym">Monochrysis lutheri</name>
    <dbReference type="NCBI Taxonomy" id="2081491"/>
    <lineage>
        <taxon>Eukaryota</taxon>
        <taxon>Haptista</taxon>
        <taxon>Haptophyta</taxon>
        <taxon>Pavlovophyceae</taxon>
        <taxon>Pavlovales</taxon>
        <taxon>Pavlovaceae</taxon>
        <taxon>Diacronema</taxon>
    </lineage>
</organism>
<dbReference type="InterPro" id="IPR013602">
    <property type="entry name" value="Dynein_heavy_linker"/>
</dbReference>
<proteinExistence type="inferred from homology"/>
<dbReference type="Gene3D" id="1.10.8.1220">
    <property type="match status" value="1"/>
</dbReference>
<dbReference type="FunFam" id="3.20.180.20:FF:000003">
    <property type="entry name" value="Dynein heavy chain 12, axonemal"/>
    <property type="match status" value="1"/>
</dbReference>
<dbReference type="FunFam" id="1.20.920.30:FF:000005">
    <property type="entry name" value="Dynein, axonemal, heavy chain 2"/>
    <property type="match status" value="1"/>
</dbReference>
<dbReference type="InterPro" id="IPR035706">
    <property type="entry name" value="AAA_9"/>
</dbReference>
<evidence type="ECO:0000256" key="15">
    <source>
        <dbReference type="ARBA" id="ARBA00023273"/>
    </source>
</evidence>
<dbReference type="Gene3D" id="1.10.472.130">
    <property type="match status" value="1"/>
</dbReference>
<evidence type="ECO:0000259" key="18">
    <source>
        <dbReference type="SMART" id="SM00382"/>
    </source>
</evidence>
<dbReference type="SMART" id="SM00382">
    <property type="entry name" value="AAA"/>
    <property type="match status" value="2"/>
</dbReference>
<dbReference type="Gene3D" id="3.20.180.20">
    <property type="entry name" value="Dynein heavy chain, N-terminal domain 2"/>
    <property type="match status" value="1"/>
</dbReference>
<dbReference type="FunFam" id="1.20.140.100:FF:000004">
    <property type="entry name" value="Dynein axonemal heavy chain 6"/>
    <property type="match status" value="1"/>
</dbReference>
<evidence type="ECO:0000256" key="9">
    <source>
        <dbReference type="ARBA" id="ARBA00022846"/>
    </source>
</evidence>
<dbReference type="GO" id="GO:0051959">
    <property type="term" value="F:dynein light intermediate chain binding"/>
    <property type="evidence" value="ECO:0007669"/>
    <property type="project" value="InterPro"/>
</dbReference>
<dbReference type="InterPro" id="IPR024317">
    <property type="entry name" value="Dynein_heavy_chain_D4_dom"/>
</dbReference>
<feature type="domain" description="AAA+ ATPase" evidence="18">
    <location>
        <begin position="1493"/>
        <end position="1632"/>
    </location>
</feature>
<evidence type="ECO:0000256" key="8">
    <source>
        <dbReference type="ARBA" id="ARBA00022840"/>
    </source>
</evidence>
<evidence type="ECO:0000256" key="2">
    <source>
        <dbReference type="ARBA" id="ARBA00004430"/>
    </source>
</evidence>
<dbReference type="InterPro" id="IPR026983">
    <property type="entry name" value="DHC"/>
</dbReference>
<keyword evidence="6" id="KW-0677">Repeat</keyword>
<evidence type="ECO:0000313" key="20">
    <source>
        <dbReference type="Proteomes" id="UP000751190"/>
    </source>
</evidence>
<keyword evidence="7" id="KW-0547">Nucleotide-binding</keyword>
<dbReference type="PANTHER" id="PTHR22878:SF68">
    <property type="entry name" value="DYNEIN HEAVY CHAIN 6, AXONEMAL-LIKE"/>
    <property type="match status" value="1"/>
</dbReference>
<evidence type="ECO:0000313" key="19">
    <source>
        <dbReference type="EMBL" id="KAG8465548.1"/>
    </source>
</evidence>
<keyword evidence="20" id="KW-1185">Reference proteome</keyword>
<dbReference type="InterPro" id="IPR042228">
    <property type="entry name" value="Dynein_linker_3"/>
</dbReference>
<dbReference type="FunFam" id="3.40.50.300:FF:000362">
    <property type="entry name" value="Dynein, axonemal, heavy chain 6"/>
    <property type="match status" value="1"/>
</dbReference>
<dbReference type="InterPro" id="IPR035699">
    <property type="entry name" value="AAA_6"/>
</dbReference>
<dbReference type="FunFam" id="3.40.50.300:FF:000063">
    <property type="entry name" value="dynein heavy chain 6, axonemal"/>
    <property type="match status" value="1"/>
</dbReference>
<evidence type="ECO:0000256" key="10">
    <source>
        <dbReference type="ARBA" id="ARBA00023017"/>
    </source>
</evidence>
<dbReference type="Pfam" id="PF17852">
    <property type="entry name" value="Dynein_AAA_lid"/>
    <property type="match status" value="1"/>
</dbReference>
<name>A0A8J6CFE2_DIALT</name>
<evidence type="ECO:0000256" key="14">
    <source>
        <dbReference type="ARBA" id="ARBA00023212"/>
    </source>
</evidence>
<dbReference type="Gene3D" id="1.20.140.100">
    <property type="entry name" value="Dynein heavy chain, N-terminal domain 2"/>
    <property type="match status" value="1"/>
</dbReference>
<dbReference type="PROSITE" id="PS00675">
    <property type="entry name" value="SIGMA54_INTERACT_1"/>
    <property type="match status" value="1"/>
</dbReference>
<dbReference type="Pfam" id="PF22597">
    <property type="entry name" value="DYN_lid"/>
    <property type="match status" value="1"/>
</dbReference>
<dbReference type="GO" id="GO:0005524">
    <property type="term" value="F:ATP binding"/>
    <property type="evidence" value="ECO:0007669"/>
    <property type="project" value="UniProtKB-KW"/>
</dbReference>
<dbReference type="GO" id="GO:0031514">
    <property type="term" value="C:motile cilium"/>
    <property type="evidence" value="ECO:0007669"/>
    <property type="project" value="UniProtKB-SubCell"/>
</dbReference>
<dbReference type="Gene3D" id="1.20.58.1120">
    <property type="match status" value="1"/>
</dbReference>
<dbReference type="Gene3D" id="3.10.490.20">
    <property type="match status" value="1"/>
</dbReference>
<dbReference type="OrthoDB" id="5593012at2759"/>
<dbReference type="Pfam" id="PF08393">
    <property type="entry name" value="DHC_N2"/>
    <property type="match status" value="1"/>
</dbReference>
<evidence type="ECO:0000256" key="7">
    <source>
        <dbReference type="ARBA" id="ARBA00022741"/>
    </source>
</evidence>
<dbReference type="CDD" id="cd00009">
    <property type="entry name" value="AAA"/>
    <property type="match status" value="1"/>
</dbReference>
<evidence type="ECO:0000256" key="17">
    <source>
        <dbReference type="SAM" id="MobiDB-lite"/>
    </source>
</evidence>
<dbReference type="Pfam" id="PF03028">
    <property type="entry name" value="Dynein_heavy"/>
    <property type="match status" value="1"/>
</dbReference>
<dbReference type="FunFam" id="1.10.8.1220:FF:000001">
    <property type="entry name" value="Dynein axonemal heavy chain 5"/>
    <property type="match status" value="1"/>
</dbReference>
<dbReference type="Proteomes" id="UP000751190">
    <property type="component" value="Unassembled WGS sequence"/>
</dbReference>
<dbReference type="GO" id="GO:0005930">
    <property type="term" value="C:axoneme"/>
    <property type="evidence" value="ECO:0007669"/>
    <property type="project" value="UniProtKB-SubCell"/>
</dbReference>
<dbReference type="Pfam" id="PF12775">
    <property type="entry name" value="AAA_7"/>
    <property type="match status" value="1"/>
</dbReference>
<keyword evidence="10" id="KW-0243">Dynein</keyword>
<keyword evidence="9" id="KW-0282">Flagellum</keyword>
<dbReference type="Gene3D" id="1.20.1270.280">
    <property type="match status" value="1"/>
</dbReference>
<dbReference type="Pfam" id="PF18199">
    <property type="entry name" value="Dynein_C"/>
    <property type="match status" value="1"/>
</dbReference>
<gene>
    <name evidence="19" type="ORF">KFE25_002855</name>
</gene>
<dbReference type="EMBL" id="JAGTXO010000010">
    <property type="protein sequence ID" value="KAG8465548.1"/>
    <property type="molecule type" value="Genomic_DNA"/>
</dbReference>
<dbReference type="Gene3D" id="1.10.287.2620">
    <property type="match status" value="1"/>
</dbReference>
<dbReference type="InterPro" id="IPR027417">
    <property type="entry name" value="P-loop_NTPase"/>
</dbReference>
<feature type="region of interest" description="Disordered" evidence="17">
    <location>
        <begin position="784"/>
        <end position="818"/>
    </location>
</feature>
<evidence type="ECO:0000256" key="1">
    <source>
        <dbReference type="ARBA" id="ARBA00004230"/>
    </source>
</evidence>
<dbReference type="InterPro" id="IPR043160">
    <property type="entry name" value="Dynein_C_barrel"/>
</dbReference>
<dbReference type="Gene3D" id="6.10.140.1060">
    <property type="match status" value="1"/>
</dbReference>
<comment type="caution">
    <text evidence="19">The sequence shown here is derived from an EMBL/GenBank/DDBJ whole genome shotgun (WGS) entry which is preliminary data.</text>
</comment>
<dbReference type="GO" id="GO:0030286">
    <property type="term" value="C:dynein complex"/>
    <property type="evidence" value="ECO:0007669"/>
    <property type="project" value="UniProtKB-KW"/>
</dbReference>
<feature type="compositionally biased region" description="Acidic residues" evidence="17">
    <location>
        <begin position="155"/>
        <end position="168"/>
    </location>
</feature>
<dbReference type="FunFam" id="3.10.490.20:FF:000005">
    <property type="entry name" value="Dynein axonemal heavy chain 6"/>
    <property type="match status" value="1"/>
</dbReference>
<feature type="coiled-coil region" evidence="16">
    <location>
        <begin position="2955"/>
        <end position="3013"/>
    </location>
</feature>
<dbReference type="InterPro" id="IPR042219">
    <property type="entry name" value="AAA_lid_11_sf"/>
</dbReference>
<evidence type="ECO:0000256" key="6">
    <source>
        <dbReference type="ARBA" id="ARBA00022737"/>
    </source>
</evidence>
<dbReference type="InterPro" id="IPR041658">
    <property type="entry name" value="AAA_lid_11"/>
</dbReference>
<evidence type="ECO:0000256" key="3">
    <source>
        <dbReference type="ARBA" id="ARBA00008887"/>
    </source>
</evidence>
<dbReference type="SUPFAM" id="SSF57997">
    <property type="entry name" value="Tropomyosin"/>
    <property type="match status" value="1"/>
</dbReference>
<dbReference type="GO" id="GO:0045505">
    <property type="term" value="F:dynein intermediate chain binding"/>
    <property type="evidence" value="ECO:0007669"/>
    <property type="project" value="InterPro"/>
</dbReference>
<feature type="region of interest" description="Disordered" evidence="17">
    <location>
        <begin position="1"/>
        <end position="92"/>
    </location>
</feature>
<dbReference type="Gene3D" id="1.10.8.720">
    <property type="entry name" value="Region D6 of dynein motor"/>
    <property type="match status" value="1"/>
</dbReference>
<keyword evidence="8" id="KW-0067">ATP-binding</keyword>
<keyword evidence="14" id="KW-0206">Cytoskeleton</keyword>
<dbReference type="FunFam" id="1.20.920.20:FF:000001">
    <property type="entry name" value="dynein heavy chain 2, axonemal"/>
    <property type="match status" value="1"/>
</dbReference>
<dbReference type="Pfam" id="PF12777">
    <property type="entry name" value="MT"/>
    <property type="match status" value="1"/>
</dbReference>
<dbReference type="InterPro" id="IPR041228">
    <property type="entry name" value="Dynein_C"/>
</dbReference>
<dbReference type="Gene3D" id="3.40.50.300">
    <property type="entry name" value="P-loop containing nucleotide triphosphate hydrolases"/>
    <property type="match status" value="5"/>
</dbReference>
<evidence type="ECO:0000256" key="4">
    <source>
        <dbReference type="ARBA" id="ARBA00022490"/>
    </source>
</evidence>
<keyword evidence="4" id="KW-0963">Cytoplasm</keyword>
<sequence length="4181" mass="465248">MSRRFQLQPLGAPLPTVPQGPLSKLPRVDAPKAPTRFVEPSPPSVPSVAAGPRAHGKRPKPAGQLANDPALQPTPPAASAAAAAASGGGQLGGATAGAQALYGFNVEELYDYDLPNIRSASATLTSMVGRTVNPAAAARADARAAKRLAARAADAEGEEGAGADDGGPDESLAMVEDMGDRLKTGEEAANFFARHNNHTPTKFVYANRAKTGDSFLPYSLVCVSREQVEPEHFTISATGVVHVFADKQPSEFMSLSVWIQESTFFNVLTSIRFFRHYLSAKMFRLWRSNVRYKLYCMQRNKLVRRLFLAKVSFCPTLVEINALCHDMQYTRLLSIDTAETPSARWVKASHDPPRWQLRAQPMVDTSAPAVRISDFLEAQQEVRGVAAKTFEQHVDKLQALLEKVCRDVTTRARLSDETIIAAGDASAGGAAAAGGGAASPSKVALGAKSKSMAAARQEQLDRLRAVRLAAAEAQMLGAFIRLVDYMCVSTCYLLSVSTAQSLLAEVTVQPARKNGLWSTVVLYGENEMVFDPPERAFLSSLESLLEATVVAMHSVPRLLYLRVFKHYFHQGAVSGPNIPSMVQASEDFGAAKKQLMERVHTNFEEVSRHAQQFERFRMVHIFGQYWSFEAYEQQQHSVDDFKADLKQLKSWKDDIFNHIAKHKAVGAILVESQRLKEALDRRTGAIDQLQEMLLSAAKEECISTLQEFQSVNKKLNERPRNLKDFAEYCAFVDEMRATSKALLAKERAVTEMYALLDEYFPGIKIPIADKVKLDYLEEAKEEFAGSSEASQAAKERAKLGGGAAGDASKDKPAAAAGAFERAQTDLEKNKPKWIDSLEKSMGTLTEELLSILASLHSGDYMDPDMEPKVVLEKLDAVREELDTITEKAEMYATWFGVFKLGDGEQSLTSLKDTATQYEMKREIWQRLDLWNESVGRWKSGNFAQLNAEELRREVETYHKDIYKLSKRLNTDPVVRHFLGSIEDVRAYVPVMVDLGNTAMQARHWKRIFERMQQPYFPGTVVTLEQLLKYGVEHHAAFIAEVSGVASGEWALEEMLLKIKKSWEATAFVTLPHRDSADVFVLGSVEDIVLLLEDNQVALQTILASRFVAGIRTEVEVWEKKLSLLSEVLDEWMTCQRNWMYLENIFGAEDIQKQLPVEASKFQKVDKFWKDQMRKTNNLPNVLEQVTKTGLLRAFVDANAALDEIQKSLEDYLETKRQAFSRFYFLSNDELLEILSQTRDPQAVQPHLGKCFDAMARIDFATDADGAPTAEVVAMLSPEAEKVPFVDSVHATGAVETWLGAVERMMKLSLYDDARACINSMRAGTPMADWTFGFAAQSILMIGQIAWTSGVETALARAHDNGDKAALPQYNADWVGKIQQMVVLVRGQLSPLQRTILGAKLVIDVHARDTVVAMLERGVTWVNDFEWQRQLRYYWEEEVGDATPYSDGPHEDCLIRQTNSRFVNGYEYLGNTPRLVITPLTDKCYMTLTGALHLRLGGAPAGPAGTGKTETTKDLAKALSRQCVVFNCSDGLDYKMMGRFFSGLAQSGAWACFDEFNRINIEVLSVIAQQIQTIQNAIAEDKLRFVFEGVEIPLNKGYGVFITMNPGYAGRAELPDNLKALFRPVAMMIPDYRLIAEIMLFSEGFAEAKPLSQKMTQLYKLSSEQLSKQDHYDFGMRAVKSVLVMAGQLKRANPELAEHIVLIRALRDSNLPKFLFDDVPLFMSIIQDLFPGVEIPNVDYGRLHEAILHEMARAKLQPVPAYVAKIIQLFETMLVRHGVMVVGLTLTGKTCCHKLLAHALSQLKRDGDESPHYDVTHRHTLNPKSVTMGELYGSVNAMTQEWTDGLVPTLVRMAVTDDTLNRQWIVFDGPVDAIWIENMNTVLDDNKMLCLSNGERIKLTRQMHMVFEVNDLAVASPATVSRCGMVYMEAVYLGWRPFTDSWVAHIVVRVLPDSGAHFAQLFDSYIERALAFVRAECKEGIPSVDANLVRSCLAYLDALLRPEMDVRPDRPALNAHLNRIFLFALVWAFGGNLHDASRPKFDQWMREQGILRELAPDLPAERGVFDFLVTAPLVKPPEGASEDVLAEAAAAASQPRAPTQSWAEVLPQFAYDRSAPFFNILVPTTDTTCYSYLLAKLVHNASHLLVAGETGTGKTVMVQDFLKRAGQSLVSISAAFSAQTSARNVQDLLESKLEKLRKNLLGPPSGKQMVLFVDDINMPALEKYGAQPPIELLRQTIDQGGFYDLKKLFFKAVQSTSVIAACGPPGGGRNAITARLTRHMVMVWLPLLSPVSMKSIFLSILSGFLSTFAADVSTLASSLVDASIDIYNQMCASMLPTPAKSHYTFNLRDLSKVVQGILQITPQRCSTSDDVVKLWAHEMSRVFRDRLVDSADRDRFNDMVKKGLENHLERDWPVAQFESLAYGAFMAADVDARVYEPLELSAVQAKFGEYLTDYNVSTTKPMNLVFFKDACMHALRIARVLRAPRGNALLVGVGGSGRQSLTKLAAAIWEMEFMGIEITRTYDQTAFRDDLKKMLMRSGGASGVSADRLQTVFYFSDTQIVREAFLEDVNNILNAGEVPNLFEADEMERIIAAARPLAVAAGKVETRDAIYAHFVQLVRENLHVVMCMSPIGDAFRVRCRMFPSLINCCTIDWFNEWPKEALLSVAQSQFASVELGSPAVKAGVCEVCVAVHYDVSKATSRFYEQLRRITYTTPTSYLELLTLFLSTLAEQRERIAGQILRYSGGVAKLVSTNAVVDSMKAELTEMQPVLVQAQKDTAKLLEEVTRDQEAADKVKEQTAKEEAAVTEIANEAQAIAADAQRDLDEAMPAYHSAVDALKSLDKKDIQEVKSYAKPPELVQLVLEAVCILLDAKPDWNEAKKLLADTFFMERLQTYDKDNIDPKAIAKVRKAYTSKPNFVPDVVGKVSSAARSLCMWVRAMDTYARVATQVAPKKAKLDEATAKLNDAQAMLRDKQAALAEVEARVASLKQKLQAAERKAGELQEKEADVQRKLERAGKLVGGLGSEKERWETLCAKLERSQGNLIGNVVLCSGAIAYQGPFTADYRQELTVGWATQAKQAAIACEDNFSVTGVLGDPVTIREWGVHGLPSDQLSIENAIFVTRSRRWPLMIDPQGQANAWVKRMERDNKLSVIKLSQSDYLRKLESAIRVGLPVLLENVEEQLEPSIDPVLLKQVFRQAGRSLIRLGDTDVDYSDDFKLYITSKLANPHYPPEICIKVTIVNFTVTFSGLENQLLAECAALERPDLEARKESLVLTIASGRRTMADLENKILRMLAEASGNILDDEALINTLDSSKKTSSETERAVSAAEETSREIDAAREEYRPVASRGSIIYFVVADFATIDAMYQYSLPYFKSIFAATITAAPPAADLPARLQVLISAITRAMYVMICRGLFERHKALFAFMIAVQIARHAGGVTDAEWKLFLQPAVLGIPHLKKPAADTARWLDDRTWSFLCAADDIPALFGLAEHVASNLSAWRDVFAADSPHTAALPEPWNGKLKPFQRLLLLKLLRPEKVVFGTSIFIGAQLGEQFVEAPPFDLEATFKDSAARTPLIFVLVSGADPTQYLMNLAKAQGYELGSNLHLISLGQGQGPIAERLMDQTRAEGGWLCLQNCHLAESWLPRLDRKLEELRDAPDGDINDDFRLWLTTMPTPKFPVTVLQNSLKLTIEPPKGLKANMMRSFIDMDEKFFESSSKPAVFKNLIFALSFFNAVIQERRKYGAVGWNIPYQWMTSDLVCAQQNLKIYIDEQPQTPYDALMTVTADVVFGGRITDKMDVRTARTVLEAFFNRATVEQRASYCPQLDARFVYAPPVEGAVESYRKYISTFPLVDRPEIFGLHQNADISSQQQESKEILDAIIAVQPRTSSGGSGKSNDQLVEEMAAELLRQMPPALSKKEAHASSFKKLADGSVNPLGIFLSHEMHKLNGLVRQIESMLREMARAIRGLVVMSATLDAMYANFLFQQVPGPWGENGRGYPSLKPLSSWFKDFTERVAFVRSWLVSGPPSTFWISSFFFPQGFFTSALQAHARKFQLPIDQLLFRTQVMQTMGLADTRAPPDNGVYIHGMFMEGARWNKAGGCMDESHPGELFAPVPVIWLQPAKLDEPRPEQPTYDCPFYKTNVRAGTLSTTGHSTNHVCNFDMPTKLDPGHWVRRGAALISQLNE</sequence>
<keyword evidence="12" id="KW-0969">Cilium</keyword>
<keyword evidence="11 16" id="KW-0175">Coiled coil</keyword>